<dbReference type="EMBL" id="BGZK01001156">
    <property type="protein sequence ID" value="GBP72769.1"/>
    <property type="molecule type" value="Genomic_DNA"/>
</dbReference>
<sequence length="74" mass="8355">MDELYVKRLLYADKQVILAPSACKPKEMVKMNDSIKKRAPEIDELVLMNASEATEICTDSTMWKSTVSIYPSGK</sequence>
<accession>A0A4C1YDP9</accession>
<dbReference type="Proteomes" id="UP000299102">
    <property type="component" value="Unassembled WGS sequence"/>
</dbReference>
<organism evidence="1 2">
    <name type="scientific">Eumeta variegata</name>
    <name type="common">Bagworm moth</name>
    <name type="synonym">Eumeta japonica</name>
    <dbReference type="NCBI Taxonomy" id="151549"/>
    <lineage>
        <taxon>Eukaryota</taxon>
        <taxon>Metazoa</taxon>
        <taxon>Ecdysozoa</taxon>
        <taxon>Arthropoda</taxon>
        <taxon>Hexapoda</taxon>
        <taxon>Insecta</taxon>
        <taxon>Pterygota</taxon>
        <taxon>Neoptera</taxon>
        <taxon>Endopterygota</taxon>
        <taxon>Lepidoptera</taxon>
        <taxon>Glossata</taxon>
        <taxon>Ditrysia</taxon>
        <taxon>Tineoidea</taxon>
        <taxon>Psychidae</taxon>
        <taxon>Oiketicinae</taxon>
        <taxon>Eumeta</taxon>
    </lineage>
</organism>
<dbReference type="AlphaFoldDB" id="A0A4C1YDP9"/>
<dbReference type="OrthoDB" id="425681at2759"/>
<gene>
    <name evidence="1" type="ORF">EVAR_4653_1</name>
</gene>
<reference evidence="1 2" key="1">
    <citation type="journal article" date="2019" name="Commun. Biol.">
        <title>The bagworm genome reveals a unique fibroin gene that provides high tensile strength.</title>
        <authorList>
            <person name="Kono N."/>
            <person name="Nakamura H."/>
            <person name="Ohtoshi R."/>
            <person name="Tomita M."/>
            <person name="Numata K."/>
            <person name="Arakawa K."/>
        </authorList>
    </citation>
    <scope>NUCLEOTIDE SEQUENCE [LARGE SCALE GENOMIC DNA]</scope>
</reference>
<comment type="caution">
    <text evidence="1">The sequence shown here is derived from an EMBL/GenBank/DDBJ whole genome shotgun (WGS) entry which is preliminary data.</text>
</comment>
<keyword evidence="2" id="KW-1185">Reference proteome</keyword>
<protein>
    <submittedName>
        <fullName evidence="1">Uncharacterized protein</fullName>
    </submittedName>
</protein>
<proteinExistence type="predicted"/>
<evidence type="ECO:0000313" key="2">
    <source>
        <dbReference type="Proteomes" id="UP000299102"/>
    </source>
</evidence>
<evidence type="ECO:0000313" key="1">
    <source>
        <dbReference type="EMBL" id="GBP72769.1"/>
    </source>
</evidence>
<name>A0A4C1YDP9_EUMVA</name>